<evidence type="ECO:0000313" key="3">
    <source>
        <dbReference type="EMBL" id="GID14560.1"/>
    </source>
</evidence>
<dbReference type="Gene3D" id="3.40.50.620">
    <property type="entry name" value="HUPs"/>
    <property type="match status" value="2"/>
</dbReference>
<dbReference type="InterPro" id="IPR006016">
    <property type="entry name" value="UspA"/>
</dbReference>
<evidence type="ECO:0000259" key="2">
    <source>
        <dbReference type="Pfam" id="PF00582"/>
    </source>
</evidence>
<dbReference type="PANTHER" id="PTHR46268">
    <property type="entry name" value="STRESS RESPONSE PROTEIN NHAX"/>
    <property type="match status" value="1"/>
</dbReference>
<comment type="similarity">
    <text evidence="1">Belongs to the universal stress protein A family.</text>
</comment>
<dbReference type="PRINTS" id="PR01438">
    <property type="entry name" value="UNVRSLSTRESS"/>
</dbReference>
<feature type="domain" description="UspA" evidence="2">
    <location>
        <begin position="147"/>
        <end position="278"/>
    </location>
</feature>
<reference evidence="3" key="1">
    <citation type="submission" date="2021-01" db="EMBL/GenBank/DDBJ databases">
        <title>Whole genome shotgun sequence of Actinocatenispora rupis NBRC 107355.</title>
        <authorList>
            <person name="Komaki H."/>
            <person name="Tamura T."/>
        </authorList>
    </citation>
    <scope>NUCLEOTIDE SEQUENCE</scope>
    <source>
        <strain evidence="3">NBRC 107355</strain>
    </source>
</reference>
<comment type="caution">
    <text evidence="3">The sequence shown here is derived from an EMBL/GenBank/DDBJ whole genome shotgun (WGS) entry which is preliminary data.</text>
</comment>
<proteinExistence type="inferred from homology"/>
<dbReference type="Pfam" id="PF00582">
    <property type="entry name" value="Usp"/>
    <property type="match status" value="2"/>
</dbReference>
<dbReference type="InterPro" id="IPR006015">
    <property type="entry name" value="Universal_stress_UspA"/>
</dbReference>
<gene>
    <name evidence="3" type="ORF">Aru02nite_54490</name>
</gene>
<feature type="domain" description="UspA" evidence="2">
    <location>
        <begin position="2"/>
        <end position="135"/>
    </location>
</feature>
<organism evidence="3 4">
    <name type="scientific">Actinocatenispora rupis</name>
    <dbReference type="NCBI Taxonomy" id="519421"/>
    <lineage>
        <taxon>Bacteria</taxon>
        <taxon>Bacillati</taxon>
        <taxon>Actinomycetota</taxon>
        <taxon>Actinomycetes</taxon>
        <taxon>Micromonosporales</taxon>
        <taxon>Micromonosporaceae</taxon>
        <taxon>Actinocatenispora</taxon>
    </lineage>
</organism>
<sequence>MSVVVGVDGSDLAVAAVDLAAREAALRRRPLEVVYAFDWPLLGTSMRSAPMATARDEAQEVVDTAVRRARDAAAGLTVRGEVRSGLPGAVLAEASRRADLVVVGSHGRGWVGELLLGSTGRYLARYATSPLVVLPPHVPDPAWAAPVLLGADCRPRSEAAVAFAFRAADVRHVPLVALHAWRAPSAGEPGDVLPPAYDVDEVGAVESRLLAESLTGWSAKYPDVVVRQRVVHHSAGRALVDAAHGAALLVVGAGAGSRLGAVAHRVLHEAPTPVAVVREVPPVPTDRGRTA</sequence>
<dbReference type="PANTHER" id="PTHR46268:SF6">
    <property type="entry name" value="UNIVERSAL STRESS PROTEIN UP12"/>
    <property type="match status" value="1"/>
</dbReference>
<dbReference type="RefSeq" id="WP_203662389.1">
    <property type="nucleotide sequence ID" value="NZ_BAAAZM010000017.1"/>
</dbReference>
<dbReference type="InterPro" id="IPR014729">
    <property type="entry name" value="Rossmann-like_a/b/a_fold"/>
</dbReference>
<dbReference type="Proteomes" id="UP000612808">
    <property type="component" value="Unassembled WGS sequence"/>
</dbReference>
<name>A0A8J3J9Y5_9ACTN</name>
<dbReference type="AlphaFoldDB" id="A0A8J3J9Y5"/>
<protein>
    <recommendedName>
        <fullName evidence="2">UspA domain-containing protein</fullName>
    </recommendedName>
</protein>
<keyword evidence="4" id="KW-1185">Reference proteome</keyword>
<evidence type="ECO:0000256" key="1">
    <source>
        <dbReference type="ARBA" id="ARBA00008791"/>
    </source>
</evidence>
<dbReference type="EMBL" id="BOMB01000032">
    <property type="protein sequence ID" value="GID14560.1"/>
    <property type="molecule type" value="Genomic_DNA"/>
</dbReference>
<evidence type="ECO:0000313" key="4">
    <source>
        <dbReference type="Proteomes" id="UP000612808"/>
    </source>
</evidence>
<dbReference type="SUPFAM" id="SSF52402">
    <property type="entry name" value="Adenine nucleotide alpha hydrolases-like"/>
    <property type="match status" value="2"/>
</dbReference>
<accession>A0A8J3J9Y5</accession>